<dbReference type="InterPro" id="IPR050364">
    <property type="entry name" value="Cytochrome_P450_fung"/>
</dbReference>
<dbReference type="InterPro" id="IPR017972">
    <property type="entry name" value="Cyt_P450_CS"/>
</dbReference>
<evidence type="ECO:0000256" key="4">
    <source>
        <dbReference type="ARBA" id="ARBA00023004"/>
    </source>
</evidence>
<comment type="similarity">
    <text evidence="1">Belongs to the cytochrome P450 family.</text>
</comment>
<evidence type="ECO:0000313" key="7">
    <source>
        <dbReference type="Proteomes" id="UP001465668"/>
    </source>
</evidence>
<dbReference type="PRINTS" id="PR00463">
    <property type="entry name" value="EP450I"/>
</dbReference>
<reference evidence="6 7" key="1">
    <citation type="submission" date="2024-02" db="EMBL/GenBank/DDBJ databases">
        <title>First draft genome assembly of two strains of Seiridium cardinale.</title>
        <authorList>
            <person name="Emiliani G."/>
            <person name="Scali E."/>
        </authorList>
    </citation>
    <scope>NUCLEOTIDE SEQUENCE [LARGE SCALE GENOMIC DNA]</scope>
    <source>
        <strain evidence="6 7">BM-138-000479</strain>
    </source>
</reference>
<comment type="caution">
    <text evidence="6">The sequence shown here is derived from an EMBL/GenBank/DDBJ whole genome shotgun (WGS) entry which is preliminary data.</text>
</comment>
<feature type="domain" description="Amidohydrolase-related" evidence="5">
    <location>
        <begin position="119"/>
        <end position="397"/>
    </location>
</feature>
<dbReference type="Gene3D" id="3.20.20.140">
    <property type="entry name" value="Metal-dependent hydrolases"/>
    <property type="match status" value="1"/>
</dbReference>
<organism evidence="6 7">
    <name type="scientific">Seiridium cardinale</name>
    <dbReference type="NCBI Taxonomy" id="138064"/>
    <lineage>
        <taxon>Eukaryota</taxon>
        <taxon>Fungi</taxon>
        <taxon>Dikarya</taxon>
        <taxon>Ascomycota</taxon>
        <taxon>Pezizomycotina</taxon>
        <taxon>Sordariomycetes</taxon>
        <taxon>Xylariomycetidae</taxon>
        <taxon>Amphisphaeriales</taxon>
        <taxon>Sporocadaceae</taxon>
        <taxon>Seiridium</taxon>
    </lineage>
</organism>
<evidence type="ECO:0000256" key="3">
    <source>
        <dbReference type="ARBA" id="ARBA00023002"/>
    </source>
</evidence>
<dbReference type="InterPro" id="IPR032466">
    <property type="entry name" value="Metal_Hydrolase"/>
</dbReference>
<keyword evidence="4" id="KW-0408">Iron</keyword>
<evidence type="ECO:0000256" key="2">
    <source>
        <dbReference type="ARBA" id="ARBA00022723"/>
    </source>
</evidence>
<dbReference type="EMBL" id="JARVKM010000024">
    <property type="protein sequence ID" value="KAK9777012.1"/>
    <property type="molecule type" value="Genomic_DNA"/>
</dbReference>
<name>A0ABR2XT94_9PEZI</name>
<keyword evidence="3" id="KW-0560">Oxidoreductase</keyword>
<dbReference type="PANTHER" id="PTHR46300">
    <property type="entry name" value="P450, PUTATIVE (EUROFUNG)-RELATED-RELATED"/>
    <property type="match status" value="1"/>
</dbReference>
<dbReference type="PRINTS" id="PR00385">
    <property type="entry name" value="P450"/>
</dbReference>
<sequence>MVTTIQVGRVFHKDWISLEYFQAIISECLYLRQGPIVTRNTRIERQNSEPTVTGTKVVLEIRKEGIGMNPMTARGGGLPATDRQLLLRVMFIAFGMRMVESVVTSAAQSLSRRTGTSRIDTHIHVLTPSFVKALEDNGGDPSGWTTPSWTLEECVRFSDTIGASFSVLSVTAPGPALLGPTEEGRKLARALNEEVWDVCCQRRGRFGFFASLPDFNDVEGTLEELRHVFEVEKRANGVIVMTSYGDKLIGDESFKPIWEMLNKHSALVFVHPGHVNITPAKISGFLPQPVIDYPQATTRAAMSLLLSGIMTDFTSIEVILSHAGGTFPYLGQRAIGSLVDPMIAQNAKVNVVQAKLAASRFWYDIALSTSEPQLKALLAFTSPSKILYGSDFPYAPRLGIYGVVEIFKPMGKRKGRNGQKPRLPPGPAGVPILGSLAELRSIRKDPEHKLLKGLAKYGEMTTLHMGQKTWILLNSHRVVSEIIAKRSGVTNTRSPMPVSSGIVSHDRRSLLLPQETWTERRRVMHSLLSGTALRQYGEWQETESTQMMAEYVFKPELWYKHHYRYANSVVHRITLGDRLVKSTKELADLQNCVTFFVGSIGKSMVDWFPDVAKLPKFLHFWAPQWERLAQWNYDVYKSWYEPVRKQVEDGTAPPSFVRDILLHPDTKYTGDNEDSMYVAMQLIEAGSDTTREALNTMIMASLEHPEPFRKARAEIDRVCGVGAEARLPILNDMEDLRYICAMAKEVLRWRPLFILTPDHTSSQDIDFEGYHFPAGVSFIINEVAVGNECEDPEAFKPERWMDGHETDIAHGLWQFGGGRRICVGYRLAQRSLFINIARLVQCIDFKAVSRSSSLLDEYSSWSSL</sequence>
<dbReference type="PROSITE" id="PS00086">
    <property type="entry name" value="CYTOCHROME_P450"/>
    <property type="match status" value="1"/>
</dbReference>
<dbReference type="SUPFAM" id="SSF48264">
    <property type="entry name" value="Cytochrome P450"/>
    <property type="match status" value="1"/>
</dbReference>
<dbReference type="Proteomes" id="UP001465668">
    <property type="component" value="Unassembled WGS sequence"/>
</dbReference>
<keyword evidence="2" id="KW-0479">Metal-binding</keyword>
<dbReference type="Pfam" id="PF00067">
    <property type="entry name" value="p450"/>
    <property type="match status" value="1"/>
</dbReference>
<proteinExistence type="inferred from homology"/>
<dbReference type="SUPFAM" id="SSF51556">
    <property type="entry name" value="Metallo-dependent hydrolases"/>
    <property type="match status" value="1"/>
</dbReference>
<accession>A0ABR2XT94</accession>
<dbReference type="PANTHER" id="PTHR46300:SF11">
    <property type="entry name" value="OXIDOREDUCTASE, PUTATIVE-RELATED"/>
    <property type="match status" value="1"/>
</dbReference>
<dbReference type="InterPro" id="IPR001128">
    <property type="entry name" value="Cyt_P450"/>
</dbReference>
<evidence type="ECO:0000256" key="1">
    <source>
        <dbReference type="ARBA" id="ARBA00010617"/>
    </source>
</evidence>
<dbReference type="CDD" id="cd11065">
    <property type="entry name" value="CYP64-like"/>
    <property type="match status" value="1"/>
</dbReference>
<evidence type="ECO:0000259" key="5">
    <source>
        <dbReference type="Pfam" id="PF04909"/>
    </source>
</evidence>
<evidence type="ECO:0000313" key="6">
    <source>
        <dbReference type="EMBL" id="KAK9777012.1"/>
    </source>
</evidence>
<dbReference type="Pfam" id="PF04909">
    <property type="entry name" value="Amidohydro_2"/>
    <property type="match status" value="1"/>
</dbReference>
<dbReference type="InterPro" id="IPR036396">
    <property type="entry name" value="Cyt_P450_sf"/>
</dbReference>
<keyword evidence="7" id="KW-1185">Reference proteome</keyword>
<dbReference type="Gene3D" id="1.10.630.10">
    <property type="entry name" value="Cytochrome P450"/>
    <property type="match status" value="1"/>
</dbReference>
<dbReference type="InterPro" id="IPR006680">
    <property type="entry name" value="Amidohydro-rel"/>
</dbReference>
<dbReference type="InterPro" id="IPR002401">
    <property type="entry name" value="Cyt_P450_E_grp-I"/>
</dbReference>
<protein>
    <submittedName>
        <fullName evidence="6">Cytochrome P450</fullName>
    </submittedName>
</protein>
<gene>
    <name evidence="6" type="ORF">SCAR479_06413</name>
</gene>